<dbReference type="GO" id="GO:0005524">
    <property type="term" value="F:ATP binding"/>
    <property type="evidence" value="ECO:0007669"/>
    <property type="project" value="UniProtKB-KW"/>
</dbReference>
<dbReference type="EC" id="2.7.13.3" evidence="3"/>
<dbReference type="InterPro" id="IPR005467">
    <property type="entry name" value="His_kinase_dom"/>
</dbReference>
<organism evidence="16 17">
    <name type="scientific">Collinsella ihumii</name>
    <dbReference type="NCBI Taxonomy" id="1720204"/>
    <lineage>
        <taxon>Bacteria</taxon>
        <taxon>Bacillati</taxon>
        <taxon>Actinomycetota</taxon>
        <taxon>Coriobacteriia</taxon>
        <taxon>Coriobacteriales</taxon>
        <taxon>Coriobacteriaceae</taxon>
        <taxon>Collinsella</taxon>
    </lineage>
</organism>
<keyword evidence="13" id="KW-0472">Membrane</keyword>
<name>A0A921LR92_9ACTN</name>
<keyword evidence="5" id="KW-0597">Phosphoprotein</keyword>
<accession>A0A921LR92</accession>
<evidence type="ECO:0000256" key="10">
    <source>
        <dbReference type="ARBA" id="ARBA00022840"/>
    </source>
</evidence>
<dbReference type="CDD" id="cd00075">
    <property type="entry name" value="HATPase"/>
    <property type="match status" value="1"/>
</dbReference>
<dbReference type="GO" id="GO:0005886">
    <property type="term" value="C:plasma membrane"/>
    <property type="evidence" value="ECO:0007669"/>
    <property type="project" value="UniProtKB-SubCell"/>
</dbReference>
<dbReference type="AlphaFoldDB" id="A0A921LR92"/>
<feature type="domain" description="Histidine kinase" evidence="14">
    <location>
        <begin position="260"/>
        <end position="490"/>
    </location>
</feature>
<dbReference type="InterPro" id="IPR050980">
    <property type="entry name" value="2C_sensor_his_kinase"/>
</dbReference>
<evidence type="ECO:0000313" key="17">
    <source>
        <dbReference type="Proteomes" id="UP000746751"/>
    </source>
</evidence>
<dbReference type="InterPro" id="IPR003661">
    <property type="entry name" value="HisK_dim/P_dom"/>
</dbReference>
<evidence type="ECO:0000256" key="6">
    <source>
        <dbReference type="ARBA" id="ARBA00022679"/>
    </source>
</evidence>
<evidence type="ECO:0000256" key="2">
    <source>
        <dbReference type="ARBA" id="ARBA00004651"/>
    </source>
</evidence>
<feature type="transmembrane region" description="Helical" evidence="13">
    <location>
        <begin position="21"/>
        <end position="44"/>
    </location>
</feature>
<dbReference type="Pfam" id="PF00512">
    <property type="entry name" value="HisKA"/>
    <property type="match status" value="1"/>
</dbReference>
<dbReference type="InterPro" id="IPR003594">
    <property type="entry name" value="HATPase_dom"/>
</dbReference>
<evidence type="ECO:0000259" key="14">
    <source>
        <dbReference type="PROSITE" id="PS50109"/>
    </source>
</evidence>
<dbReference type="PROSITE" id="PS50109">
    <property type="entry name" value="HIS_KIN"/>
    <property type="match status" value="1"/>
</dbReference>
<dbReference type="Gene3D" id="3.30.565.10">
    <property type="entry name" value="Histidine kinase-like ATPase, C-terminal domain"/>
    <property type="match status" value="1"/>
</dbReference>
<feature type="domain" description="HAMP" evidence="15">
    <location>
        <begin position="193"/>
        <end position="245"/>
    </location>
</feature>
<evidence type="ECO:0000256" key="5">
    <source>
        <dbReference type="ARBA" id="ARBA00022553"/>
    </source>
</evidence>
<keyword evidence="11 13" id="KW-1133">Transmembrane helix</keyword>
<evidence type="ECO:0000256" key="12">
    <source>
        <dbReference type="ARBA" id="ARBA00023012"/>
    </source>
</evidence>
<evidence type="ECO:0000256" key="8">
    <source>
        <dbReference type="ARBA" id="ARBA00022741"/>
    </source>
</evidence>
<dbReference type="Gene3D" id="6.10.340.10">
    <property type="match status" value="1"/>
</dbReference>
<keyword evidence="8" id="KW-0547">Nucleotide-binding</keyword>
<evidence type="ECO:0000256" key="13">
    <source>
        <dbReference type="SAM" id="Phobius"/>
    </source>
</evidence>
<comment type="subcellular location">
    <subcellularLocation>
        <location evidence="2">Cell membrane</location>
        <topology evidence="2">Multi-pass membrane protein</topology>
    </subcellularLocation>
</comment>
<dbReference type="SMART" id="SM00387">
    <property type="entry name" value="HATPase_c"/>
    <property type="match status" value="1"/>
</dbReference>
<dbReference type="InterPro" id="IPR036890">
    <property type="entry name" value="HATPase_C_sf"/>
</dbReference>
<dbReference type="InterPro" id="IPR036097">
    <property type="entry name" value="HisK_dim/P_sf"/>
</dbReference>
<dbReference type="EMBL" id="DYVF01000035">
    <property type="protein sequence ID" value="HJG30760.1"/>
    <property type="molecule type" value="Genomic_DNA"/>
</dbReference>
<dbReference type="SUPFAM" id="SSF55874">
    <property type="entry name" value="ATPase domain of HSP90 chaperone/DNA topoisomerase II/histidine kinase"/>
    <property type="match status" value="1"/>
</dbReference>
<evidence type="ECO:0000256" key="11">
    <source>
        <dbReference type="ARBA" id="ARBA00022989"/>
    </source>
</evidence>
<keyword evidence="4" id="KW-1003">Cell membrane</keyword>
<dbReference type="CDD" id="cd00082">
    <property type="entry name" value="HisKA"/>
    <property type="match status" value="1"/>
</dbReference>
<keyword evidence="9 16" id="KW-0418">Kinase</keyword>
<gene>
    <name evidence="16" type="ORF">K8U80_05125</name>
</gene>
<dbReference type="GO" id="GO:0000155">
    <property type="term" value="F:phosphorelay sensor kinase activity"/>
    <property type="evidence" value="ECO:0007669"/>
    <property type="project" value="InterPro"/>
</dbReference>
<evidence type="ECO:0000256" key="1">
    <source>
        <dbReference type="ARBA" id="ARBA00000085"/>
    </source>
</evidence>
<dbReference type="SMART" id="SM00388">
    <property type="entry name" value="HisKA"/>
    <property type="match status" value="1"/>
</dbReference>
<sequence>MAALTSARATGKRRGMPLAFVIARYFVYSFVAVGITWVAAFMLLSSAINTGYVVEASWGPANARAVATELMDADSLEPADIPTSYRYLIVDASGRTVATDLEGAQLDHATEAADAALETQSEDIAIEGGGGGLTFASFSVARGGACVLVSEYLPQWASRDLAETLPNPQNIMFAIGIAGSALALALVAHRASRVISRKMRPLADAAVRIGQEELDFPVGRTNVREVNDILAAMDAMRSSLAESLDARWQAERAQREQMASLAHDLKTPLTVLRANADFVAEELESDEVPREDDRGDIAAAARDIAVSAERLDGYVRLLIEASRGAGSAEKTPVSPVELCRHVVLEAEPVARARGIELASSIQPAVAGAPDALLDRTMLVRAASNLVSNAVEHACSRVEISCMLDGGSLVIEVGDDGAGFSPAALEHGCERLFTDDSSRSSTGGERHYGLGLFGAAEAARAHGGSITLANRVDSQGAVLGAVATMRLPLSA</sequence>
<keyword evidence="7 13" id="KW-0812">Transmembrane</keyword>
<reference evidence="16" key="2">
    <citation type="submission" date="2021-09" db="EMBL/GenBank/DDBJ databases">
        <authorList>
            <person name="Gilroy R."/>
        </authorList>
    </citation>
    <scope>NUCLEOTIDE SEQUENCE</scope>
    <source>
        <strain evidence="16">ChiGjej2B2-7701</strain>
    </source>
</reference>
<evidence type="ECO:0000256" key="7">
    <source>
        <dbReference type="ARBA" id="ARBA00022692"/>
    </source>
</evidence>
<dbReference type="PANTHER" id="PTHR44936:SF9">
    <property type="entry name" value="SENSOR PROTEIN CREC"/>
    <property type="match status" value="1"/>
</dbReference>
<keyword evidence="6" id="KW-0808">Transferase</keyword>
<evidence type="ECO:0000256" key="9">
    <source>
        <dbReference type="ARBA" id="ARBA00022777"/>
    </source>
</evidence>
<comment type="catalytic activity">
    <reaction evidence="1">
        <text>ATP + protein L-histidine = ADP + protein N-phospho-L-histidine.</text>
        <dbReference type="EC" id="2.7.13.3"/>
    </reaction>
</comment>
<dbReference type="Gene3D" id="1.10.287.130">
    <property type="match status" value="1"/>
</dbReference>
<keyword evidence="12" id="KW-0902">Two-component regulatory system</keyword>
<reference evidence="16" key="1">
    <citation type="journal article" date="2021" name="PeerJ">
        <title>Extensive microbial diversity within the chicken gut microbiome revealed by metagenomics and culture.</title>
        <authorList>
            <person name="Gilroy R."/>
            <person name="Ravi A."/>
            <person name="Getino M."/>
            <person name="Pursley I."/>
            <person name="Horton D.L."/>
            <person name="Alikhan N.F."/>
            <person name="Baker D."/>
            <person name="Gharbi K."/>
            <person name="Hall N."/>
            <person name="Watson M."/>
            <person name="Adriaenssens E.M."/>
            <person name="Foster-Nyarko E."/>
            <person name="Jarju S."/>
            <person name="Secka A."/>
            <person name="Antonio M."/>
            <person name="Oren A."/>
            <person name="Chaudhuri R.R."/>
            <person name="La Ragione R."/>
            <person name="Hildebrand F."/>
            <person name="Pallen M.J."/>
        </authorList>
    </citation>
    <scope>NUCLEOTIDE SEQUENCE</scope>
    <source>
        <strain evidence="16">ChiGjej2B2-7701</strain>
    </source>
</reference>
<dbReference type="Pfam" id="PF02518">
    <property type="entry name" value="HATPase_c"/>
    <property type="match status" value="1"/>
</dbReference>
<evidence type="ECO:0000313" key="16">
    <source>
        <dbReference type="EMBL" id="HJG30760.1"/>
    </source>
</evidence>
<dbReference type="SUPFAM" id="SSF47384">
    <property type="entry name" value="Homodimeric domain of signal transducing histidine kinase"/>
    <property type="match status" value="1"/>
</dbReference>
<proteinExistence type="predicted"/>
<dbReference type="PROSITE" id="PS50885">
    <property type="entry name" value="HAMP"/>
    <property type="match status" value="1"/>
</dbReference>
<dbReference type="PANTHER" id="PTHR44936">
    <property type="entry name" value="SENSOR PROTEIN CREC"/>
    <property type="match status" value="1"/>
</dbReference>
<keyword evidence="10" id="KW-0067">ATP-binding</keyword>
<protein>
    <recommendedName>
        <fullName evidence="3">histidine kinase</fullName>
        <ecNumber evidence="3">2.7.13.3</ecNumber>
    </recommendedName>
</protein>
<comment type="caution">
    <text evidence="16">The sequence shown here is derived from an EMBL/GenBank/DDBJ whole genome shotgun (WGS) entry which is preliminary data.</text>
</comment>
<dbReference type="Proteomes" id="UP000746751">
    <property type="component" value="Unassembled WGS sequence"/>
</dbReference>
<dbReference type="InterPro" id="IPR003660">
    <property type="entry name" value="HAMP_dom"/>
</dbReference>
<evidence type="ECO:0000256" key="4">
    <source>
        <dbReference type="ARBA" id="ARBA00022475"/>
    </source>
</evidence>
<evidence type="ECO:0000256" key="3">
    <source>
        <dbReference type="ARBA" id="ARBA00012438"/>
    </source>
</evidence>
<evidence type="ECO:0000259" key="15">
    <source>
        <dbReference type="PROSITE" id="PS50885"/>
    </source>
</evidence>